<evidence type="ECO:0000256" key="1">
    <source>
        <dbReference type="PROSITE-ProRule" id="PRU00221"/>
    </source>
</evidence>
<dbReference type="InterPro" id="IPR001680">
    <property type="entry name" value="WD40_rpt"/>
</dbReference>
<dbReference type="Proteomes" id="UP000692954">
    <property type="component" value="Unassembled WGS sequence"/>
</dbReference>
<dbReference type="GO" id="GO:0016226">
    <property type="term" value="P:iron-sulfur cluster assembly"/>
    <property type="evidence" value="ECO:0007669"/>
    <property type="project" value="TreeGrafter"/>
</dbReference>
<gene>
    <name evidence="2" type="ORF">PSON_ATCC_30995.1.T0090161</name>
</gene>
<organism evidence="2 3">
    <name type="scientific">Paramecium sonneborni</name>
    <dbReference type="NCBI Taxonomy" id="65129"/>
    <lineage>
        <taxon>Eukaryota</taxon>
        <taxon>Sar</taxon>
        <taxon>Alveolata</taxon>
        <taxon>Ciliophora</taxon>
        <taxon>Intramacronucleata</taxon>
        <taxon>Oligohymenophorea</taxon>
        <taxon>Peniculida</taxon>
        <taxon>Parameciidae</taxon>
        <taxon>Paramecium</taxon>
    </lineage>
</organism>
<name>A0A8S1KNG6_9CILI</name>
<dbReference type="AlphaFoldDB" id="A0A8S1KNG6"/>
<dbReference type="Pfam" id="PF00400">
    <property type="entry name" value="WD40"/>
    <property type="match status" value="3"/>
</dbReference>
<feature type="repeat" description="WD" evidence="1">
    <location>
        <begin position="258"/>
        <end position="292"/>
    </location>
</feature>
<dbReference type="SMART" id="SM00320">
    <property type="entry name" value="WD40"/>
    <property type="match status" value="4"/>
</dbReference>
<dbReference type="OrthoDB" id="412867at2759"/>
<proteinExistence type="predicted"/>
<feature type="repeat" description="WD" evidence="1">
    <location>
        <begin position="310"/>
        <end position="351"/>
    </location>
</feature>
<evidence type="ECO:0000313" key="3">
    <source>
        <dbReference type="Proteomes" id="UP000692954"/>
    </source>
</evidence>
<dbReference type="EMBL" id="CAJJDN010000009">
    <property type="protein sequence ID" value="CAD8055275.1"/>
    <property type="molecule type" value="Genomic_DNA"/>
</dbReference>
<dbReference type="PROSITE" id="PS50294">
    <property type="entry name" value="WD_REPEATS_REGION"/>
    <property type="match status" value="1"/>
</dbReference>
<sequence>MFKSKMIEQQTDFFCAHNHNLPIMSVILNQQELNLTNRLLCSECIENIDQSSLELIGFKKAIQLIDDQQSQKMKFIENFLETNIQEVDRFLNQVSEFKSQVVQSLEYLNSMSMQYILSLKQIGIEYSNYSFSSGLNFLINKEKSALDYGQLMKDINKIFNIWYQKANPKLQQFKSFEGYTKCQEILDYYLELHQKQQAPTKGANFKFVQIQNNTQIFQEEWCGAVAINNDNSIVAAGCKKDIKIFEFKQGIMKCVQLLKEHKNDVNTLFFLKKTQPQQLISGGDDDIIIIWSSTIPWYTNILKWSCHQKLIGHTSYIWCLIVNNIEDLIISGSRDKTIKFWDKKKSQNQQLWECSQTISHHTNWVYSLSLSSSQKKLISCSEDCQILIIQQQLSLEWCVIQVIQVEIEGVRLCFINDTIFTVQPYEGKYMQIYELNEQDQYIKTRDLAVKGDNEVCRAFFPQQYISQKKLLINKNGYHINLICYDNSGEFIIVQSINFGEVPYGQLYGTLSDNGQYIITWDRKSKEFQIREFQFT</sequence>
<dbReference type="PROSITE" id="PS50082">
    <property type="entry name" value="WD_REPEATS_2"/>
    <property type="match status" value="2"/>
</dbReference>
<reference evidence="2" key="1">
    <citation type="submission" date="2021-01" db="EMBL/GenBank/DDBJ databases">
        <authorList>
            <consortium name="Genoscope - CEA"/>
            <person name="William W."/>
        </authorList>
    </citation>
    <scope>NUCLEOTIDE SEQUENCE</scope>
</reference>
<protein>
    <submittedName>
        <fullName evidence="2">Uncharacterized protein</fullName>
    </submittedName>
</protein>
<dbReference type="PANTHER" id="PTHR19920:SF0">
    <property type="entry name" value="CYTOSOLIC IRON-SULFUR PROTEIN ASSEMBLY PROTEIN CIAO1-RELATED"/>
    <property type="match status" value="1"/>
</dbReference>
<accession>A0A8S1KNG6</accession>
<dbReference type="GO" id="GO:0097361">
    <property type="term" value="C:cytosolic [4Fe-4S] assembly targeting complex"/>
    <property type="evidence" value="ECO:0007669"/>
    <property type="project" value="TreeGrafter"/>
</dbReference>
<dbReference type="PANTHER" id="PTHR19920">
    <property type="entry name" value="WD40 PROTEIN CIAO1"/>
    <property type="match status" value="1"/>
</dbReference>
<keyword evidence="3" id="KW-1185">Reference proteome</keyword>
<keyword evidence="1" id="KW-0853">WD repeat</keyword>
<evidence type="ECO:0000313" key="2">
    <source>
        <dbReference type="EMBL" id="CAD8055275.1"/>
    </source>
</evidence>
<comment type="caution">
    <text evidence="2">The sequence shown here is derived from an EMBL/GenBank/DDBJ whole genome shotgun (WGS) entry which is preliminary data.</text>
</comment>